<evidence type="ECO:0000313" key="3">
    <source>
        <dbReference type="Proteomes" id="UP000060513"/>
    </source>
</evidence>
<proteinExistence type="predicted"/>
<organism evidence="2">
    <name type="scientific">Streptomyces pristinaespiralis</name>
    <dbReference type="NCBI Taxonomy" id="38300"/>
    <lineage>
        <taxon>Bacteria</taxon>
        <taxon>Bacillati</taxon>
        <taxon>Actinomycetota</taxon>
        <taxon>Actinomycetes</taxon>
        <taxon>Kitasatosporales</taxon>
        <taxon>Streptomycetaceae</taxon>
        <taxon>Streptomyces</taxon>
    </lineage>
</organism>
<dbReference type="AlphaFoldDB" id="A0A0M4DG79"/>
<dbReference type="STRING" id="38300.SPRI_3554"/>
<dbReference type="OMA" id="GEFFWVA"/>
<keyword evidence="1" id="KW-0472">Membrane</keyword>
<dbReference type="KEGG" id="spri:SPRI_3554"/>
<evidence type="ECO:0000313" key="2">
    <source>
        <dbReference type="EMBL" id="ALC21860.1"/>
    </source>
</evidence>
<evidence type="ECO:0000256" key="1">
    <source>
        <dbReference type="SAM" id="Phobius"/>
    </source>
</evidence>
<dbReference type="PATRIC" id="fig|38300.4.peg.3727"/>
<feature type="transmembrane region" description="Helical" evidence="1">
    <location>
        <begin position="20"/>
        <end position="42"/>
    </location>
</feature>
<keyword evidence="1" id="KW-0812">Transmembrane</keyword>
<protein>
    <submittedName>
        <fullName evidence="2">Putative Mucin-2</fullName>
    </submittedName>
</protein>
<feature type="transmembrane region" description="Helical" evidence="1">
    <location>
        <begin position="54"/>
        <end position="78"/>
    </location>
</feature>
<sequence length="221" mass="22974">MGYGGETVNEFLSAAFSFPTLLFSAALAVVLFFWLLVLIGVAEHGTFDGDIEPSGIGAAGLGGVPVSVAASLLIAFAWFTSLTGSVLLRRSPLAGVPYALLACAVLAAAVLVAWWVTRRLVRTLARLFPEERGPSRQDFVGMTCTVRTGRVDARFGQAEVAARDGSTAVVQVRALGAEGEGPLAAGSTGLLYAYDETGEFFWVAPFPQFGELPGAGSPSAA</sequence>
<name>A0A0M4DG79_STRPR</name>
<feature type="transmembrane region" description="Helical" evidence="1">
    <location>
        <begin position="98"/>
        <end position="117"/>
    </location>
</feature>
<gene>
    <name evidence="2" type="ORF">SPRI_3554</name>
</gene>
<reference evidence="2 3" key="1">
    <citation type="submission" date="2015-08" db="EMBL/GenBank/DDBJ databases">
        <title>Genome sequence of the pristinamycin over-producing bacterium Streptomyces pristinaespiralis HCCB10218.</title>
        <authorList>
            <person name="Tian J."/>
            <person name="Yang J."/>
            <person name="Li L."/>
            <person name="Ruan L."/>
            <person name="Wei W."/>
            <person name="Zheng G."/>
            <person name="Wei Z."/>
            <person name="Yang S."/>
            <person name="Ge M."/>
            <person name="Jiang W."/>
            <person name="Lu Y."/>
        </authorList>
    </citation>
    <scope>NUCLEOTIDE SEQUENCE [LARGE SCALE GENOMIC DNA]</scope>
    <source>
        <strain evidence="2 3">HCCB 10218</strain>
    </source>
</reference>
<dbReference type="EMBL" id="CP011340">
    <property type="protein sequence ID" value="ALC21860.1"/>
    <property type="molecule type" value="Genomic_DNA"/>
</dbReference>
<keyword evidence="1" id="KW-1133">Transmembrane helix</keyword>
<dbReference type="Proteomes" id="UP000060513">
    <property type="component" value="Chromosome"/>
</dbReference>
<accession>A0A0M4DG79</accession>